<evidence type="ECO:0000259" key="2">
    <source>
        <dbReference type="Pfam" id="PF07705"/>
    </source>
</evidence>
<feature type="domain" description="CARDB" evidence="2">
    <location>
        <begin position="492"/>
        <end position="561"/>
    </location>
</feature>
<dbReference type="Gene3D" id="2.60.40.10">
    <property type="entry name" value="Immunoglobulins"/>
    <property type="match status" value="1"/>
</dbReference>
<dbReference type="InterPro" id="IPR013783">
    <property type="entry name" value="Ig-like_fold"/>
</dbReference>
<reference evidence="4 5" key="1">
    <citation type="submission" date="2019-03" db="EMBL/GenBank/DDBJ databases">
        <title>Metabolic potential of uncultured bacteria and archaea associated with petroleum seepage in deep-sea sediments.</title>
        <authorList>
            <person name="Dong X."/>
            <person name="Hubert C."/>
        </authorList>
    </citation>
    <scope>NUCLEOTIDE SEQUENCE [LARGE SCALE GENOMIC DNA]</scope>
    <source>
        <strain evidence="4">E44_bin18</strain>
    </source>
</reference>
<dbReference type="InterPro" id="IPR036278">
    <property type="entry name" value="Sialidase_sf"/>
</dbReference>
<feature type="chain" id="PRO_5022160920" evidence="1">
    <location>
        <begin position="21"/>
        <end position="699"/>
    </location>
</feature>
<sequence>MLKFGVVFCILLVLPVASLALDGSNLAGHQRAAVIEGDRDVAHDLSFDVPIDITCEAPGDTVGQTTYDWWSNGPAKRMITVSPGDGGVHLIWIASDLPNPFGDRHMKYNAYDPGLGDWVFGTGMTGGVVVQSLYKDGYGTIDIDSTGVPFVSLHRTPPGDYLSAVAYDLFPYLGAFITVDCPTAFPDSFIWPRVAIDSDDIIHVISSKYGGRRKLEYSRSTDHGTSYSAWTELDTLGYGWHNVAASKQNGTVAAIYSVAPDSVWDPPGKSNSLVVKESFDSGVSFTKTTILKSLLAPGDTLDCLHWGGNGLYDANDSLHVVTIATKPADPGYYYPMAACNLWHYTPEFGLSLVSSYAWMYQTPAFGGISGIYPNTQLIHMPSLGMDSYSDYLYVLWQEFPWYEQQGGFECGELFVSRSTDGGQTWSFKHDLTNTHNESDMYPAMAEIVDEKLHIVYEADLVAGSYVQGDSPISFNPIKYLEHTIVDGDAEVVSIDSPPTAVTPGQSYTPQITVRNAGSGTISFSVTCQADYEGYGFYIDTQPVDNLGPGASTQISFMDWVPDTVLGGYSGTFWACAGYVGDTNYANDCKQKGVLVGIEEVFGGRSGPLKFALGEGRPSPFGSVTSVRYEIAEAGHVSLVVYDIAGRTIKTLVDKDLSKGTYTATWDGKDSGGELASNGVYFYRLTSGAHSAVNKTVLMR</sequence>
<dbReference type="InterPro" id="IPR026444">
    <property type="entry name" value="Secre_tail"/>
</dbReference>
<dbReference type="AlphaFoldDB" id="A0A523UUS3"/>
<evidence type="ECO:0000256" key="1">
    <source>
        <dbReference type="SAM" id="SignalP"/>
    </source>
</evidence>
<proteinExistence type="predicted"/>
<dbReference type="Pfam" id="PF07705">
    <property type="entry name" value="CARDB"/>
    <property type="match status" value="1"/>
</dbReference>
<dbReference type="Gene3D" id="2.60.40.4070">
    <property type="match status" value="1"/>
</dbReference>
<feature type="domain" description="FlgD/Vpr Ig-like" evidence="3">
    <location>
        <begin position="632"/>
        <end position="685"/>
    </location>
</feature>
<accession>A0A523UUS3</accession>
<dbReference type="Proteomes" id="UP000315525">
    <property type="component" value="Unassembled WGS sequence"/>
</dbReference>
<organism evidence="4 5">
    <name type="scientific">candidate division TA06 bacterium</name>
    <dbReference type="NCBI Taxonomy" id="2250710"/>
    <lineage>
        <taxon>Bacteria</taxon>
        <taxon>Bacteria division TA06</taxon>
    </lineage>
</organism>
<evidence type="ECO:0000313" key="4">
    <source>
        <dbReference type="EMBL" id="TET46293.1"/>
    </source>
</evidence>
<dbReference type="EMBL" id="SOJN01000060">
    <property type="protein sequence ID" value="TET46293.1"/>
    <property type="molecule type" value="Genomic_DNA"/>
</dbReference>
<dbReference type="SUPFAM" id="SSF50939">
    <property type="entry name" value="Sialidases"/>
    <property type="match status" value="1"/>
</dbReference>
<evidence type="ECO:0000313" key="5">
    <source>
        <dbReference type="Proteomes" id="UP000315525"/>
    </source>
</evidence>
<dbReference type="Pfam" id="PF13860">
    <property type="entry name" value="FlgD_ig"/>
    <property type="match status" value="1"/>
</dbReference>
<dbReference type="NCBIfam" id="TIGR04183">
    <property type="entry name" value="Por_Secre_tail"/>
    <property type="match status" value="1"/>
</dbReference>
<gene>
    <name evidence="4" type="ORF">E3J62_04645</name>
</gene>
<feature type="signal peptide" evidence="1">
    <location>
        <begin position="1"/>
        <end position="20"/>
    </location>
</feature>
<dbReference type="InterPro" id="IPR025965">
    <property type="entry name" value="FlgD/Vpr_Ig-like"/>
</dbReference>
<dbReference type="InterPro" id="IPR011635">
    <property type="entry name" value="CARDB"/>
</dbReference>
<name>A0A523UUS3_UNCT6</name>
<evidence type="ECO:0000259" key="3">
    <source>
        <dbReference type="Pfam" id="PF13860"/>
    </source>
</evidence>
<protein>
    <submittedName>
        <fullName evidence="4">T9SS type A sorting domain-containing protein</fullName>
    </submittedName>
</protein>
<comment type="caution">
    <text evidence="4">The sequence shown here is derived from an EMBL/GenBank/DDBJ whole genome shotgun (WGS) entry which is preliminary data.</text>
</comment>
<keyword evidence="1" id="KW-0732">Signal</keyword>